<gene>
    <name evidence="1" type="ORF">SAMN06265222_10581</name>
</gene>
<organism evidence="1 2">
    <name type="scientific">Neorhodopirellula lusitana</name>
    <dbReference type="NCBI Taxonomy" id="445327"/>
    <lineage>
        <taxon>Bacteria</taxon>
        <taxon>Pseudomonadati</taxon>
        <taxon>Planctomycetota</taxon>
        <taxon>Planctomycetia</taxon>
        <taxon>Pirellulales</taxon>
        <taxon>Pirellulaceae</taxon>
        <taxon>Neorhodopirellula</taxon>
    </lineage>
</organism>
<dbReference type="EMBL" id="FXUG01000005">
    <property type="protein sequence ID" value="SMP56085.1"/>
    <property type="molecule type" value="Genomic_DNA"/>
</dbReference>
<evidence type="ECO:0000313" key="1">
    <source>
        <dbReference type="EMBL" id="SMP56085.1"/>
    </source>
</evidence>
<protein>
    <submittedName>
        <fullName evidence="1">Uncharacterized protein</fullName>
    </submittedName>
</protein>
<keyword evidence="2" id="KW-1185">Reference proteome</keyword>
<accession>A0ABY1Q141</accession>
<proteinExistence type="predicted"/>
<comment type="caution">
    <text evidence="1">The sequence shown here is derived from an EMBL/GenBank/DDBJ whole genome shotgun (WGS) entry which is preliminary data.</text>
</comment>
<evidence type="ECO:0000313" key="2">
    <source>
        <dbReference type="Proteomes" id="UP001158067"/>
    </source>
</evidence>
<dbReference type="Proteomes" id="UP001158067">
    <property type="component" value="Unassembled WGS sequence"/>
</dbReference>
<sequence>MNDFRHQATHLASIPVAKISRKMPHPQLQAFFQLRHFFNTGRFLNSERFFNSGRFLSSVLTHGKSDHGQRDAFGARLQ</sequence>
<reference evidence="1 2" key="1">
    <citation type="submission" date="2017-05" db="EMBL/GenBank/DDBJ databases">
        <authorList>
            <person name="Varghese N."/>
            <person name="Submissions S."/>
        </authorList>
    </citation>
    <scope>NUCLEOTIDE SEQUENCE [LARGE SCALE GENOMIC DNA]</scope>
    <source>
        <strain evidence="1 2">DSM 25457</strain>
    </source>
</reference>
<name>A0ABY1Q141_9BACT</name>